<dbReference type="Proteomes" id="UP000306575">
    <property type="component" value="Unassembled WGS sequence"/>
</dbReference>
<dbReference type="AlphaFoldDB" id="A0A4U7MYI8"/>
<reference evidence="4 5" key="1">
    <citation type="submission" date="2019-04" db="EMBL/GenBank/DDBJ databases">
        <title>Genome sequence of Pelagicola litoralis CL-ES2.</title>
        <authorList>
            <person name="Cao J."/>
        </authorList>
    </citation>
    <scope>NUCLEOTIDE SEQUENCE [LARGE SCALE GENOMIC DNA]</scope>
    <source>
        <strain evidence="4 5">CL-ES2</strain>
    </source>
</reference>
<feature type="domain" description="Poly-beta-hydroxybutyrate polymerase N-terminal" evidence="3">
    <location>
        <begin position="87"/>
        <end position="253"/>
    </location>
</feature>
<dbReference type="Pfam" id="PF07167">
    <property type="entry name" value="PhaC_N"/>
    <property type="match status" value="1"/>
</dbReference>
<dbReference type="GO" id="GO:0042619">
    <property type="term" value="P:poly-hydroxybutyrate biosynthetic process"/>
    <property type="evidence" value="ECO:0007669"/>
    <property type="project" value="InterPro"/>
</dbReference>
<dbReference type="PANTHER" id="PTHR36837">
    <property type="entry name" value="POLY(3-HYDROXYALKANOATE) POLYMERASE SUBUNIT PHAC"/>
    <property type="match status" value="1"/>
</dbReference>
<dbReference type="GO" id="GO:0016746">
    <property type="term" value="F:acyltransferase activity"/>
    <property type="evidence" value="ECO:0007669"/>
    <property type="project" value="UniProtKB-KW"/>
</dbReference>
<sequence length="581" mass="64074">MATSSANEYLDFWKQVSENNPFFSNVDHAQLADLSRQMSTAYSAFAAMSPTAAVEWMQAGMAYQNELAQLWFGGLTQSDDAKPAPSKDPRFRGDEWNEGVFPFLRKSYEITAKAIADMADSAGLPEHEQRKLSFYARVAADAMAPSNFSTTNPEVLKRAQETNGQSLIDGFQNVLRDLEKGYITTSDESAFELGGNIATTPGSVVFRNELIELIQYTPMTAKVNATPILIVPPCVNKFYIFDINEKKSMVRYLLEQGNSVYIIAWRNPGPELVDYGWDQYIETGIIAAFEACTEIAKADDVHMLSWCNGGTMQLAALSVFPEKLAKKVASATFLSSMIDASDPGQLEVFIDTPQIEMYKNRLKAAQVAPGRDIAQAMSMLHVNDSIWNFVVNNYLKGQDSPPFDILHWNADTSNLPSAWFTYYIEEIYVANKMKEPGALTLLGKPVDTRNIKMPCYFLAATGDHIVPWETSYVAKGLVSGDSEFVLTDGGHVSGTVINHPAKNRRSFMTDGDAGADATGWQASATKTQGSWWDHWLAWLDKNGSGKTIAAPKSLGNKTHPPLADAPGTYVVEDVAQDGRLF</sequence>
<organism evidence="4 5">
    <name type="scientific">Shimia litoralis</name>
    <dbReference type="NCBI Taxonomy" id="420403"/>
    <lineage>
        <taxon>Bacteria</taxon>
        <taxon>Pseudomonadati</taxon>
        <taxon>Pseudomonadota</taxon>
        <taxon>Alphaproteobacteria</taxon>
        <taxon>Rhodobacterales</taxon>
        <taxon>Roseobacteraceae</taxon>
    </lineage>
</organism>
<evidence type="ECO:0000256" key="1">
    <source>
        <dbReference type="ARBA" id="ARBA00022679"/>
    </source>
</evidence>
<dbReference type="SUPFAM" id="SSF53474">
    <property type="entry name" value="alpha/beta-Hydrolases"/>
    <property type="match status" value="1"/>
</dbReference>
<dbReference type="GO" id="GO:0016787">
    <property type="term" value="F:hydrolase activity"/>
    <property type="evidence" value="ECO:0007669"/>
    <property type="project" value="UniProtKB-KW"/>
</dbReference>
<name>A0A4U7MYI8_9RHOB</name>
<keyword evidence="1" id="KW-0808">Transferase</keyword>
<dbReference type="OrthoDB" id="7208816at2"/>
<dbReference type="PANTHER" id="PTHR36837:SF5">
    <property type="entry name" value="POLY-3-HYDROXYBUTYRATE SYNTHASE"/>
    <property type="match status" value="1"/>
</dbReference>
<dbReference type="InterPro" id="IPR029058">
    <property type="entry name" value="AB_hydrolase_fold"/>
</dbReference>
<keyword evidence="4" id="KW-0378">Hydrolase</keyword>
<dbReference type="InterPro" id="IPR051321">
    <property type="entry name" value="PHA/PHB_synthase"/>
</dbReference>
<gene>
    <name evidence="4" type="ORF">FAP39_14480</name>
</gene>
<protein>
    <submittedName>
        <fullName evidence="4">Alpha/beta fold hydrolase</fullName>
    </submittedName>
</protein>
<evidence type="ECO:0000313" key="4">
    <source>
        <dbReference type="EMBL" id="TKZ17384.1"/>
    </source>
</evidence>
<accession>A0A4U7MYI8</accession>
<dbReference type="EMBL" id="SULI01000023">
    <property type="protein sequence ID" value="TKZ17384.1"/>
    <property type="molecule type" value="Genomic_DNA"/>
</dbReference>
<evidence type="ECO:0000256" key="2">
    <source>
        <dbReference type="ARBA" id="ARBA00023315"/>
    </source>
</evidence>
<evidence type="ECO:0000313" key="5">
    <source>
        <dbReference type="Proteomes" id="UP000306575"/>
    </source>
</evidence>
<comment type="caution">
    <text evidence="4">The sequence shown here is derived from an EMBL/GenBank/DDBJ whole genome shotgun (WGS) entry which is preliminary data.</text>
</comment>
<dbReference type="InterPro" id="IPR010941">
    <property type="entry name" value="PhaC_N"/>
</dbReference>
<evidence type="ECO:0000259" key="3">
    <source>
        <dbReference type="Pfam" id="PF07167"/>
    </source>
</evidence>
<dbReference type="Gene3D" id="3.40.50.1820">
    <property type="entry name" value="alpha/beta hydrolase"/>
    <property type="match status" value="1"/>
</dbReference>
<proteinExistence type="predicted"/>
<keyword evidence="2" id="KW-0012">Acyltransferase</keyword>
<keyword evidence="5" id="KW-1185">Reference proteome</keyword>
<dbReference type="RefSeq" id="WP_138017098.1">
    <property type="nucleotide sequence ID" value="NZ_SULI01000023.1"/>
</dbReference>